<reference evidence="10" key="1">
    <citation type="journal article" date="2020" name="bioRxiv">
        <title>Chromosome-level reference genome of the European wasp spider Argiope bruennichi: a resource for studies on range expansion and evolutionary adaptation.</title>
        <authorList>
            <person name="Sheffer M.M."/>
            <person name="Hoppe A."/>
            <person name="Krehenwinkel H."/>
            <person name="Uhl G."/>
            <person name="Kuss A.W."/>
            <person name="Jensen L."/>
            <person name="Jensen C."/>
            <person name="Gillespie R.G."/>
            <person name="Hoff K.J."/>
            <person name="Prost S."/>
        </authorList>
    </citation>
    <scope>NUCLEOTIDE SEQUENCE</scope>
</reference>
<protein>
    <recommendedName>
        <fullName evidence="2">DNA-directed DNA polymerase</fullName>
        <ecNumber evidence="2">2.7.7.7</ecNumber>
    </recommendedName>
</protein>
<dbReference type="InterPro" id="IPR023211">
    <property type="entry name" value="DNA_pol_palm_dom_sf"/>
</dbReference>
<dbReference type="Gene3D" id="3.40.960.10">
    <property type="entry name" value="VSR Endonuclease"/>
    <property type="match status" value="1"/>
</dbReference>
<dbReference type="Gene3D" id="1.10.287.690">
    <property type="entry name" value="Helix hairpin bin"/>
    <property type="match status" value="1"/>
</dbReference>
<feature type="domain" description="Reverse transcriptase" evidence="9">
    <location>
        <begin position="1"/>
        <end position="344"/>
    </location>
</feature>
<keyword evidence="7" id="KW-0238">DNA-binding</keyword>
<evidence type="ECO:0000256" key="3">
    <source>
        <dbReference type="ARBA" id="ARBA00022679"/>
    </source>
</evidence>
<comment type="similarity">
    <text evidence="1">Belongs to the DNA polymerase type-B family.</text>
</comment>
<dbReference type="EC" id="2.7.7.7" evidence="2"/>
<proteinExistence type="inferred from homology"/>
<dbReference type="Gene3D" id="3.90.1600.10">
    <property type="entry name" value="Palm domain of DNA polymerase"/>
    <property type="match status" value="1"/>
</dbReference>
<dbReference type="InterPro" id="IPR004868">
    <property type="entry name" value="DNA-dir_DNA_pol_B_mt/vir"/>
</dbReference>
<organism evidence="10 11">
    <name type="scientific">Argiope bruennichi</name>
    <name type="common">Wasp spider</name>
    <name type="synonym">Aranea bruennichi</name>
    <dbReference type="NCBI Taxonomy" id="94029"/>
    <lineage>
        <taxon>Eukaryota</taxon>
        <taxon>Metazoa</taxon>
        <taxon>Ecdysozoa</taxon>
        <taxon>Arthropoda</taxon>
        <taxon>Chelicerata</taxon>
        <taxon>Arachnida</taxon>
        <taxon>Araneae</taxon>
        <taxon>Araneomorphae</taxon>
        <taxon>Entelegynae</taxon>
        <taxon>Araneoidea</taxon>
        <taxon>Araneidae</taxon>
        <taxon>Argiope</taxon>
    </lineage>
</organism>
<dbReference type="InterPro" id="IPR000477">
    <property type="entry name" value="RT_dom"/>
</dbReference>
<keyword evidence="11" id="KW-1185">Reference proteome</keyword>
<keyword evidence="4" id="KW-0548">Nucleotidyltransferase</keyword>
<dbReference type="PANTHER" id="PTHR33568:SF3">
    <property type="entry name" value="DNA-DIRECTED DNA POLYMERASE"/>
    <property type="match status" value="1"/>
</dbReference>
<dbReference type="GO" id="GO:0003887">
    <property type="term" value="F:DNA-directed DNA polymerase activity"/>
    <property type="evidence" value="ECO:0007669"/>
    <property type="project" value="UniProtKB-KW"/>
</dbReference>
<evidence type="ECO:0000256" key="2">
    <source>
        <dbReference type="ARBA" id="ARBA00012417"/>
    </source>
</evidence>
<evidence type="ECO:0000256" key="4">
    <source>
        <dbReference type="ARBA" id="ARBA00022695"/>
    </source>
</evidence>
<dbReference type="InterPro" id="IPR043128">
    <property type="entry name" value="Rev_trsase/Diguanyl_cyclase"/>
</dbReference>
<reference evidence="10" key="2">
    <citation type="submission" date="2020-06" db="EMBL/GenBank/DDBJ databases">
        <authorList>
            <person name="Sheffer M."/>
        </authorList>
    </citation>
    <scope>NUCLEOTIDE SEQUENCE</scope>
</reference>
<keyword evidence="5" id="KW-0235">DNA replication</keyword>
<dbReference type="Proteomes" id="UP000807504">
    <property type="component" value="Unassembled WGS sequence"/>
</dbReference>
<dbReference type="EMBL" id="JABXBU010000012">
    <property type="protein sequence ID" value="KAF8789711.1"/>
    <property type="molecule type" value="Genomic_DNA"/>
</dbReference>
<dbReference type="Gene3D" id="3.30.70.270">
    <property type="match status" value="1"/>
</dbReference>
<accession>A0A8T0FFG2</accession>
<evidence type="ECO:0000256" key="5">
    <source>
        <dbReference type="ARBA" id="ARBA00022705"/>
    </source>
</evidence>
<keyword evidence="3" id="KW-0808">Transferase</keyword>
<evidence type="ECO:0000313" key="11">
    <source>
        <dbReference type="Proteomes" id="UP000807504"/>
    </source>
</evidence>
<evidence type="ECO:0000259" key="9">
    <source>
        <dbReference type="PROSITE" id="PS50878"/>
    </source>
</evidence>
<dbReference type="Pfam" id="PF00078">
    <property type="entry name" value="RVT_1"/>
    <property type="match status" value="1"/>
</dbReference>
<evidence type="ECO:0000313" key="10">
    <source>
        <dbReference type="EMBL" id="KAF8789711.1"/>
    </source>
</evidence>
<dbReference type="Pfam" id="PF03175">
    <property type="entry name" value="DNA_pol_B_2"/>
    <property type="match status" value="1"/>
</dbReference>
<dbReference type="PROSITE" id="PS50878">
    <property type="entry name" value="RT_POL"/>
    <property type="match status" value="1"/>
</dbReference>
<evidence type="ECO:0000256" key="6">
    <source>
        <dbReference type="ARBA" id="ARBA00022932"/>
    </source>
</evidence>
<evidence type="ECO:0000256" key="1">
    <source>
        <dbReference type="ARBA" id="ARBA00005755"/>
    </source>
</evidence>
<dbReference type="GO" id="GO:0006260">
    <property type="term" value="P:DNA replication"/>
    <property type="evidence" value="ECO:0007669"/>
    <property type="project" value="UniProtKB-KW"/>
</dbReference>
<comment type="catalytic activity">
    <reaction evidence="8">
        <text>DNA(n) + a 2'-deoxyribonucleoside 5'-triphosphate = DNA(n+1) + diphosphate</text>
        <dbReference type="Rhea" id="RHEA:22508"/>
        <dbReference type="Rhea" id="RHEA-COMP:17339"/>
        <dbReference type="Rhea" id="RHEA-COMP:17340"/>
        <dbReference type="ChEBI" id="CHEBI:33019"/>
        <dbReference type="ChEBI" id="CHEBI:61560"/>
        <dbReference type="ChEBI" id="CHEBI:173112"/>
        <dbReference type="EC" id="2.7.7.7"/>
    </reaction>
</comment>
<dbReference type="SUPFAM" id="SSF56672">
    <property type="entry name" value="DNA/RNA polymerases"/>
    <property type="match status" value="2"/>
</dbReference>
<evidence type="ECO:0000256" key="7">
    <source>
        <dbReference type="ARBA" id="ARBA00023125"/>
    </source>
</evidence>
<dbReference type="Gene3D" id="1.10.10.60">
    <property type="entry name" value="Homeodomain-like"/>
    <property type="match status" value="1"/>
</dbReference>
<keyword evidence="6" id="KW-0239">DNA-directed DNA polymerase</keyword>
<dbReference type="InterPro" id="IPR043502">
    <property type="entry name" value="DNA/RNA_pol_sf"/>
</dbReference>
<sequence>MPSASAALDIAPKWVHYQRPLFLSDKIYVSCSESNLDESFTTDVGCSEPMISVEQIEESFVPESLEYMPEENFPESSATSRQKKICSAGNFAPRSSSQKTTTNKCLLPLSSTIYKIFTKCLTARLSTWCEKYSVLSRCQKGFTPHDGVIEHNYSLQRRLDAARYLKKDLCIGWLDVSNAFGSLPHEAIFEALEAVGTGPLFVDIIRDLYRGSRTKILSDGGATSDIPILSGVKQGCPISGLLFNICIDPVIRSIQGDHVEHKVLAFADDLCLLAASPDELQNNLDSVQAQLAALGMKLNPKKSVSLHFSGCTPVGVKNTCFRVGNENISPLKEGEFTRFLGRPVGFNAWPDFNSLNDLSPCGQRSSRKLHGRRWDSTIRSEIKNTLGLPENAANEYLYGHKSKGSCSIPIAAEESDLNRIDTAFKLLTSSDEEIVLLASEDLRQTISHRLKIPSPSDANLEEFLSGVTEGPFSTSDNAYSNVWTCARLASRRLGVVWEFDDGVPRVKYNDLVVRASGRRKVIFSIRDRLRNNRSTTLINKPSQGKAMECVAQSPASSHFIADGTYTRFADWRFIHRARLNLLPLNGSQVWKEDKRCRRCNEADLETLPHVLNHCKGKSRGWQLRHDTIVARVKKALATRCTIISENQRVGPDNLRPDLVVQSGNKVFIVDVTIPFENRMEGFEKAKLLKHDKHASLLPLYSSNGVQTSIVPIVVGALGAWDPENDRFLLKYMPRGYLNKFRKLCVSDCIKWSRDIYVEHITGHRQFTDGVDLAEHLTPPACDNAAIFIFIIRFFEVLVIFVKMTKDKKLTDRERGQIEALSSTGMRSRAIAIKIGRSKTVVNNFFFKLKDNYGKKNTGGRSKALSSRDDRRVCQLASIGKYSTRKLIPTTGLKRTGESLQPTLWSGEVQAQYSSVQLKPSLCPSRRITPSHGLDSYGSARSKLLCKDLAPYMSSKLQQERKRFSNFKFPFDEVTSLYTKTEPTPDGFLKWYKMQEGVEFDLQKEMLAYCKSDVDILRRCCHEFRKQFLEITDVDPFCYVTIASACMATYRYKHIQENSVTMVPVHGYINSTNYSPDAIRWLHVIATKKNLEIQHVLKKRGEKRINGVFVDGFCEETNTIYQYHGCFYHGCPEYFEGGTLNSLSGVSMRTLFERTNESTARLRNQGYRVIEEWEHVFKRRSNDDLELHQFLLSHELKDRLEPRDAFYGGRTNAIYEVYHFQEKSKRLFQSYIDLFLKIKQESSGYPSDCTTAEERASYIQQYFEKEGVLLNPAEIKKNPGRRQVAKLALNSFWGRWGMNINKCHLSYVDSLPAFNKMLADPTKNVKDVYLPTPEVAAIVWDSKKEFIPQDTGTNIFLAAFTTAWARLKLYSEMDKLGEAVLYHDTDSIIYASSGDNDPPLGNFLGDFTDELDGDVITTFISGGPKNYAYETASGKTCCKVRGFTLNFKNSLALNFHSIKHIVCSLDRKDSILLDDAAKITRDAKRRKSSTRSRINYTGWCTTRGLYKKIFQPYTCFKIHREGMNINKCHFKYVDSLIAFNNMLADPTKKRVSLPKWQQFAKKKNLLIWIR</sequence>
<dbReference type="GO" id="GO:0000166">
    <property type="term" value="F:nucleotide binding"/>
    <property type="evidence" value="ECO:0007669"/>
    <property type="project" value="InterPro"/>
</dbReference>
<gene>
    <name evidence="10" type="ORF">HNY73_007630</name>
</gene>
<evidence type="ECO:0000256" key="8">
    <source>
        <dbReference type="ARBA" id="ARBA00049244"/>
    </source>
</evidence>
<comment type="caution">
    <text evidence="10">The sequence shown here is derived from an EMBL/GenBank/DDBJ whole genome shotgun (WGS) entry which is preliminary data.</text>
</comment>
<dbReference type="PANTHER" id="PTHR33568">
    <property type="entry name" value="DNA POLYMERASE"/>
    <property type="match status" value="1"/>
</dbReference>
<name>A0A8T0FFG2_ARGBR</name>
<dbReference type="CDD" id="cd01650">
    <property type="entry name" value="RT_nLTR_like"/>
    <property type="match status" value="1"/>
</dbReference>
<dbReference type="GO" id="GO:0003677">
    <property type="term" value="F:DNA binding"/>
    <property type="evidence" value="ECO:0007669"/>
    <property type="project" value="UniProtKB-KW"/>
</dbReference>